<evidence type="ECO:0000256" key="1">
    <source>
        <dbReference type="SAM" id="SignalP"/>
    </source>
</evidence>
<proteinExistence type="predicted"/>
<dbReference type="RefSeq" id="WP_269421984.1">
    <property type="nucleotide sequence ID" value="NZ_JAPWGY010000001.1"/>
</dbReference>
<protein>
    <submittedName>
        <fullName evidence="3">Rap1a/Tai family immunity protein</fullName>
    </submittedName>
</protein>
<evidence type="ECO:0000259" key="2">
    <source>
        <dbReference type="Pfam" id="PF18602"/>
    </source>
</evidence>
<reference evidence="3" key="1">
    <citation type="submission" date="2022-12" db="EMBL/GenBank/DDBJ databases">
        <title>Bacterial isolates from different developmental stages of Nematostella vectensis.</title>
        <authorList>
            <person name="Fraune S."/>
        </authorList>
    </citation>
    <scope>NUCLEOTIDE SEQUENCE</scope>
    <source>
        <strain evidence="3">G21630-S1</strain>
    </source>
</reference>
<keyword evidence="4" id="KW-1185">Reference proteome</keyword>
<dbReference type="InterPro" id="IPR041238">
    <property type="entry name" value="Rap1a"/>
</dbReference>
<gene>
    <name evidence="3" type="ORF">O4H49_03285</name>
</gene>
<accession>A0ABT4LFB7</accession>
<name>A0ABT4LFB7_9PROT</name>
<feature type="chain" id="PRO_5046114683" evidence="1">
    <location>
        <begin position="26"/>
        <end position="115"/>
    </location>
</feature>
<evidence type="ECO:0000313" key="3">
    <source>
        <dbReference type="EMBL" id="MCZ4279787.1"/>
    </source>
</evidence>
<feature type="signal peptide" evidence="1">
    <location>
        <begin position="1"/>
        <end position="25"/>
    </location>
</feature>
<organism evidence="3 4">
    <name type="scientific">Kiloniella laminariae</name>
    <dbReference type="NCBI Taxonomy" id="454162"/>
    <lineage>
        <taxon>Bacteria</taxon>
        <taxon>Pseudomonadati</taxon>
        <taxon>Pseudomonadota</taxon>
        <taxon>Alphaproteobacteria</taxon>
        <taxon>Rhodospirillales</taxon>
        <taxon>Kiloniellaceae</taxon>
        <taxon>Kiloniella</taxon>
    </lineage>
</organism>
<dbReference type="Gene3D" id="1.10.890.40">
    <property type="match status" value="1"/>
</dbReference>
<keyword evidence="1" id="KW-0732">Signal</keyword>
<sequence>MRKLPFLSSVIVTVALTLLSPMAEAKPLSARVLNQYCHDTPGKDLSTLLRSYCAGYILAIRDQKEQDGEVCSYGSYPIGLEEKLNSHLARTPKDNNAPAMDIVGALLKEIYPCDW</sequence>
<dbReference type="EMBL" id="JAPWGY010000001">
    <property type="protein sequence ID" value="MCZ4279787.1"/>
    <property type="molecule type" value="Genomic_DNA"/>
</dbReference>
<comment type="caution">
    <text evidence="3">The sequence shown here is derived from an EMBL/GenBank/DDBJ whole genome shotgun (WGS) entry which is preliminary data.</text>
</comment>
<dbReference type="Pfam" id="PF18602">
    <property type="entry name" value="Rap1a"/>
    <property type="match status" value="1"/>
</dbReference>
<evidence type="ECO:0000313" key="4">
    <source>
        <dbReference type="Proteomes" id="UP001069802"/>
    </source>
</evidence>
<dbReference type="Proteomes" id="UP001069802">
    <property type="component" value="Unassembled WGS sequence"/>
</dbReference>
<feature type="domain" description="Rap1a immunity protein" evidence="2">
    <location>
        <begin position="33"/>
        <end position="113"/>
    </location>
</feature>